<gene>
    <name evidence="1" type="ORF">PU02_0533</name>
</gene>
<dbReference type="Proteomes" id="UP000057213">
    <property type="component" value="Chromosome"/>
</dbReference>
<keyword evidence="2" id="KW-1185">Reference proteome</keyword>
<dbReference type="EMBL" id="CP010401">
    <property type="protein sequence ID" value="ALE03347.1"/>
    <property type="molecule type" value="Genomic_DNA"/>
</dbReference>
<proteinExistence type="predicted"/>
<sequence>MVPLKFYMKKFLSPKPKVRSLPKTAFPIRSSYQSQEDFYKLGYDLASGKKIYFLNMNLKMTSTNN</sequence>
<dbReference type="STRING" id="1318743.PU02_0533"/>
<organism evidence="1 2">
    <name type="scientific">Bartonella ancashensis</name>
    <dbReference type="NCBI Taxonomy" id="1318743"/>
    <lineage>
        <taxon>Bacteria</taxon>
        <taxon>Pseudomonadati</taxon>
        <taxon>Pseudomonadota</taxon>
        <taxon>Alphaproteobacteria</taxon>
        <taxon>Hyphomicrobiales</taxon>
        <taxon>Bartonellaceae</taxon>
        <taxon>Bartonella</taxon>
    </lineage>
</organism>
<evidence type="ECO:0000313" key="2">
    <source>
        <dbReference type="Proteomes" id="UP000057213"/>
    </source>
</evidence>
<accession>A0A0M4LSF4</accession>
<dbReference type="AlphaFoldDB" id="A0A0M4LSF4"/>
<dbReference type="PATRIC" id="fig|1318743.3.peg.546"/>
<name>A0A0M4LSF4_9HYPH</name>
<evidence type="ECO:0000313" key="1">
    <source>
        <dbReference type="EMBL" id="ALE03347.1"/>
    </source>
</evidence>
<protein>
    <submittedName>
        <fullName evidence="1">Uncharacterized protein</fullName>
    </submittedName>
</protein>
<reference evidence="1 2" key="1">
    <citation type="journal article" date="2015" name="Genome Announc.">
        <title>Complete Genome Sequence of Bartonella ancashensis Strain 20.00, Isolated from the Blood of a Patient with Verruga Peruana.</title>
        <authorList>
            <person name="Hang J."/>
            <person name="Mullins K.E."/>
            <person name="Clifford R.J."/>
            <person name="Onmus-Leone F."/>
            <person name="Yang Y."/>
            <person name="Jiang J."/>
            <person name="Leguia M."/>
            <person name="Kasper M.R."/>
            <person name="Maguina C."/>
            <person name="Lesho E.P."/>
            <person name="Jarman R.G."/>
            <person name="Richards A.L."/>
            <person name="Blazes D."/>
        </authorList>
    </citation>
    <scope>NUCLEOTIDE SEQUENCE [LARGE SCALE GENOMIC DNA]</scope>
    <source>
        <strain evidence="1 2">20.00</strain>
    </source>
</reference>
<dbReference type="KEGG" id="banc:PU02_0533"/>